<feature type="region of interest" description="Disordered" evidence="1">
    <location>
        <begin position="80"/>
        <end position="113"/>
    </location>
</feature>
<dbReference type="InterPro" id="IPR001888">
    <property type="entry name" value="Transposase_1"/>
</dbReference>
<dbReference type="Proteomes" id="UP000801492">
    <property type="component" value="Unassembled WGS sequence"/>
</dbReference>
<dbReference type="OrthoDB" id="10065579at2759"/>
<sequence>MSSANAHRRTPRQRADSSHQFIRWYANEKDNLLDSIFTGKVMATVFWVQKRVLLVDVMAPGITINADSIVRHSEKLRRAIPNRKRGMLSKRRRPHGHRSPATDRIEHHHPPYL</sequence>
<evidence type="ECO:0000256" key="1">
    <source>
        <dbReference type="SAM" id="MobiDB-lite"/>
    </source>
</evidence>
<accession>A0A8K0CQN0</accession>
<gene>
    <name evidence="2" type="ORF">ILUMI_14343</name>
</gene>
<dbReference type="GO" id="GO:0003676">
    <property type="term" value="F:nucleic acid binding"/>
    <property type="evidence" value="ECO:0007669"/>
    <property type="project" value="InterPro"/>
</dbReference>
<dbReference type="Gene3D" id="3.30.420.10">
    <property type="entry name" value="Ribonuclease H-like superfamily/Ribonuclease H"/>
    <property type="match status" value="1"/>
</dbReference>
<feature type="compositionally biased region" description="Basic residues" evidence="1">
    <location>
        <begin position="80"/>
        <end position="98"/>
    </location>
</feature>
<keyword evidence="3" id="KW-1185">Reference proteome</keyword>
<evidence type="ECO:0000313" key="3">
    <source>
        <dbReference type="Proteomes" id="UP000801492"/>
    </source>
</evidence>
<organism evidence="2 3">
    <name type="scientific">Ignelater luminosus</name>
    <name type="common">Cucubano</name>
    <name type="synonym">Pyrophorus luminosus</name>
    <dbReference type="NCBI Taxonomy" id="2038154"/>
    <lineage>
        <taxon>Eukaryota</taxon>
        <taxon>Metazoa</taxon>
        <taxon>Ecdysozoa</taxon>
        <taxon>Arthropoda</taxon>
        <taxon>Hexapoda</taxon>
        <taxon>Insecta</taxon>
        <taxon>Pterygota</taxon>
        <taxon>Neoptera</taxon>
        <taxon>Endopterygota</taxon>
        <taxon>Coleoptera</taxon>
        <taxon>Polyphaga</taxon>
        <taxon>Elateriformia</taxon>
        <taxon>Elateroidea</taxon>
        <taxon>Elateridae</taxon>
        <taxon>Agrypninae</taxon>
        <taxon>Pyrophorini</taxon>
        <taxon>Ignelater</taxon>
    </lineage>
</organism>
<dbReference type="InterPro" id="IPR036397">
    <property type="entry name" value="RNaseH_sf"/>
</dbReference>
<dbReference type="AlphaFoldDB" id="A0A8K0CQN0"/>
<feature type="compositionally biased region" description="Basic and acidic residues" evidence="1">
    <location>
        <begin position="100"/>
        <end position="113"/>
    </location>
</feature>
<evidence type="ECO:0000313" key="2">
    <source>
        <dbReference type="EMBL" id="KAF2891830.1"/>
    </source>
</evidence>
<dbReference type="EMBL" id="VTPC01021558">
    <property type="protein sequence ID" value="KAF2891830.1"/>
    <property type="molecule type" value="Genomic_DNA"/>
</dbReference>
<proteinExistence type="predicted"/>
<dbReference type="Pfam" id="PF01359">
    <property type="entry name" value="Transposase_1"/>
    <property type="match status" value="1"/>
</dbReference>
<protein>
    <submittedName>
        <fullName evidence="2">Uncharacterized protein</fullName>
    </submittedName>
</protein>
<comment type="caution">
    <text evidence="2">The sequence shown here is derived from an EMBL/GenBank/DDBJ whole genome shotgun (WGS) entry which is preliminary data.</text>
</comment>
<reference evidence="2" key="1">
    <citation type="submission" date="2019-08" db="EMBL/GenBank/DDBJ databases">
        <title>The genome of the North American firefly Photinus pyralis.</title>
        <authorList>
            <consortium name="Photinus pyralis genome working group"/>
            <person name="Fallon T.R."/>
            <person name="Sander Lower S.E."/>
            <person name="Weng J.-K."/>
        </authorList>
    </citation>
    <scope>NUCLEOTIDE SEQUENCE</scope>
    <source>
        <strain evidence="2">TRF0915ILg1</strain>
        <tissue evidence="2">Whole body</tissue>
    </source>
</reference>
<name>A0A8K0CQN0_IGNLU</name>